<gene>
    <name evidence="12" type="ORF">QJT80_14110</name>
</gene>
<dbReference type="Gene3D" id="6.10.250.690">
    <property type="match status" value="1"/>
</dbReference>
<dbReference type="GO" id="GO:0045893">
    <property type="term" value="P:positive regulation of DNA-templated transcription"/>
    <property type="evidence" value="ECO:0007669"/>
    <property type="project" value="UniProtKB-ARBA"/>
</dbReference>
<evidence type="ECO:0000256" key="8">
    <source>
        <dbReference type="PROSITE-ProRule" id="PRU00169"/>
    </source>
</evidence>
<dbReference type="GO" id="GO:0005829">
    <property type="term" value="C:cytosol"/>
    <property type="evidence" value="ECO:0007669"/>
    <property type="project" value="TreeGrafter"/>
</dbReference>
<feature type="modified residue" description="4-aspartylphosphate" evidence="8">
    <location>
        <position position="53"/>
    </location>
</feature>
<feature type="DNA-binding region" description="OmpR/PhoB-type" evidence="9">
    <location>
        <begin position="131"/>
        <end position="230"/>
    </location>
</feature>
<dbReference type="SMART" id="SM00448">
    <property type="entry name" value="REC"/>
    <property type="match status" value="1"/>
</dbReference>
<evidence type="ECO:0000313" key="12">
    <source>
        <dbReference type="EMBL" id="WGZ90605.1"/>
    </source>
</evidence>
<evidence type="ECO:0000256" key="5">
    <source>
        <dbReference type="ARBA" id="ARBA00023015"/>
    </source>
</evidence>
<keyword evidence="3 8" id="KW-0597">Phosphoprotein</keyword>
<evidence type="ECO:0000259" key="11">
    <source>
        <dbReference type="PROSITE" id="PS51755"/>
    </source>
</evidence>
<dbReference type="GO" id="GO:0042802">
    <property type="term" value="F:identical protein binding"/>
    <property type="evidence" value="ECO:0007669"/>
    <property type="project" value="UniProtKB-ARBA"/>
</dbReference>
<dbReference type="Pfam" id="PF00486">
    <property type="entry name" value="Trans_reg_C"/>
    <property type="match status" value="1"/>
</dbReference>
<dbReference type="SMART" id="SM00862">
    <property type="entry name" value="Trans_reg_C"/>
    <property type="match status" value="1"/>
</dbReference>
<dbReference type="CDD" id="cd00383">
    <property type="entry name" value="trans_reg_C"/>
    <property type="match status" value="1"/>
</dbReference>
<evidence type="ECO:0000256" key="7">
    <source>
        <dbReference type="ARBA" id="ARBA00023163"/>
    </source>
</evidence>
<dbReference type="CDD" id="cd17620">
    <property type="entry name" value="REC_OmpR_KdpE-like"/>
    <property type="match status" value="1"/>
</dbReference>
<comment type="subcellular location">
    <subcellularLocation>
        <location evidence="1">Cytoplasm</location>
    </subcellularLocation>
</comment>
<dbReference type="InterPro" id="IPR011006">
    <property type="entry name" value="CheY-like_superfamily"/>
</dbReference>
<reference evidence="12" key="1">
    <citation type="journal article" date="2023" name="Int. J. Mol. Sci.">
        <title>Metagenomics Revealed a New Genus 'Candidatus Thiocaldithrix dubininis' gen. nov., sp. nov. and a New Species 'Candidatus Thiothrix putei' sp. nov. in the Family Thiotrichaceae, Some Members of Which Have Traits of Both Na+- and H+-Motive Energetics.</title>
        <authorList>
            <person name="Ravin N.V."/>
            <person name="Muntyan M.S."/>
            <person name="Smolyakov D.D."/>
            <person name="Rudenko T.S."/>
            <person name="Beletsky A.V."/>
            <person name="Mardanov A.V."/>
            <person name="Grabovich M.Y."/>
        </authorList>
    </citation>
    <scope>NUCLEOTIDE SEQUENCE</scope>
    <source>
        <strain evidence="12">GKL-01</strain>
    </source>
</reference>
<feature type="domain" description="Response regulatory" evidence="10">
    <location>
        <begin position="4"/>
        <end position="117"/>
    </location>
</feature>
<evidence type="ECO:0000259" key="10">
    <source>
        <dbReference type="PROSITE" id="PS50110"/>
    </source>
</evidence>
<evidence type="ECO:0000256" key="4">
    <source>
        <dbReference type="ARBA" id="ARBA00023012"/>
    </source>
</evidence>
<dbReference type="SUPFAM" id="SSF52172">
    <property type="entry name" value="CheY-like"/>
    <property type="match status" value="1"/>
</dbReference>
<keyword evidence="6 9" id="KW-0238">DNA-binding</keyword>
<dbReference type="GO" id="GO:0000987">
    <property type="term" value="F:cis-regulatory region sequence-specific DNA binding"/>
    <property type="evidence" value="ECO:0007669"/>
    <property type="project" value="UniProtKB-ARBA"/>
</dbReference>
<dbReference type="PROSITE" id="PS50110">
    <property type="entry name" value="RESPONSE_REGULATORY"/>
    <property type="match status" value="1"/>
</dbReference>
<reference evidence="12" key="2">
    <citation type="submission" date="2023-04" db="EMBL/GenBank/DDBJ databases">
        <authorList>
            <person name="Beletskiy A.V."/>
            <person name="Mardanov A.V."/>
            <person name="Ravin N.V."/>
        </authorList>
    </citation>
    <scope>NUCLEOTIDE SEQUENCE</scope>
    <source>
        <strain evidence="12">GKL-01</strain>
    </source>
</reference>
<dbReference type="InterPro" id="IPR001867">
    <property type="entry name" value="OmpR/PhoB-type_DNA-bd"/>
</dbReference>
<dbReference type="FunFam" id="1.10.10.10:FF:000210">
    <property type="entry name" value="Winged-helix transcriptional response regulator KdpE"/>
    <property type="match status" value="1"/>
</dbReference>
<protein>
    <submittedName>
        <fullName evidence="12">Response regulator</fullName>
    </submittedName>
</protein>
<dbReference type="GO" id="GO:0000156">
    <property type="term" value="F:phosphorelay response regulator activity"/>
    <property type="evidence" value="ECO:0007669"/>
    <property type="project" value="TreeGrafter"/>
</dbReference>
<keyword evidence="7" id="KW-0804">Transcription</keyword>
<name>A0AA95H5E6_9GAMM</name>
<dbReference type="InterPro" id="IPR001789">
    <property type="entry name" value="Sig_transdc_resp-reg_receiver"/>
</dbReference>
<keyword evidence="5" id="KW-0805">Transcription regulation</keyword>
<dbReference type="EMBL" id="CP124755">
    <property type="protein sequence ID" value="WGZ90605.1"/>
    <property type="molecule type" value="Genomic_DNA"/>
</dbReference>
<evidence type="ECO:0000256" key="1">
    <source>
        <dbReference type="ARBA" id="ARBA00004496"/>
    </source>
</evidence>
<dbReference type="Gene3D" id="3.40.50.2300">
    <property type="match status" value="1"/>
</dbReference>
<evidence type="ECO:0000256" key="3">
    <source>
        <dbReference type="ARBA" id="ARBA00022553"/>
    </source>
</evidence>
<keyword evidence="4" id="KW-0902">Two-component regulatory system</keyword>
<evidence type="ECO:0000256" key="2">
    <source>
        <dbReference type="ARBA" id="ARBA00022490"/>
    </source>
</evidence>
<dbReference type="Gene3D" id="1.10.10.10">
    <property type="entry name" value="Winged helix-like DNA-binding domain superfamily/Winged helix DNA-binding domain"/>
    <property type="match status" value="1"/>
</dbReference>
<proteinExistence type="predicted"/>
<evidence type="ECO:0000256" key="6">
    <source>
        <dbReference type="ARBA" id="ARBA00023125"/>
    </source>
</evidence>
<dbReference type="InterPro" id="IPR036388">
    <property type="entry name" value="WH-like_DNA-bd_sf"/>
</dbReference>
<organism evidence="12">
    <name type="scientific">Candidatus Thiocaldithrix dubininis</name>
    <dbReference type="NCBI Taxonomy" id="3080823"/>
    <lineage>
        <taxon>Bacteria</taxon>
        <taxon>Pseudomonadati</taxon>
        <taxon>Pseudomonadota</taxon>
        <taxon>Gammaproteobacteria</taxon>
        <taxon>Thiotrichales</taxon>
        <taxon>Thiotrichaceae</taxon>
        <taxon>Candidatus Thiocaldithrix</taxon>
    </lineage>
</organism>
<keyword evidence="2" id="KW-0963">Cytoplasm</keyword>
<dbReference type="GO" id="GO:0032993">
    <property type="term" value="C:protein-DNA complex"/>
    <property type="evidence" value="ECO:0007669"/>
    <property type="project" value="TreeGrafter"/>
</dbReference>
<dbReference type="InterPro" id="IPR039420">
    <property type="entry name" value="WalR-like"/>
</dbReference>
<accession>A0AA95H5E6</accession>
<dbReference type="Pfam" id="PF00072">
    <property type="entry name" value="Response_reg"/>
    <property type="match status" value="1"/>
</dbReference>
<evidence type="ECO:0000256" key="9">
    <source>
        <dbReference type="PROSITE-ProRule" id="PRU01091"/>
    </source>
</evidence>
<dbReference type="PANTHER" id="PTHR48111">
    <property type="entry name" value="REGULATOR OF RPOS"/>
    <property type="match status" value="1"/>
</dbReference>
<dbReference type="PROSITE" id="PS51755">
    <property type="entry name" value="OMPR_PHOB"/>
    <property type="match status" value="1"/>
</dbReference>
<dbReference type="PANTHER" id="PTHR48111:SF50">
    <property type="entry name" value="KDP OPERON TRANSCRIPTIONAL REGULATORY PROTEIN KDPE"/>
    <property type="match status" value="1"/>
</dbReference>
<sequence length="230" mass="25715">MSNTILIVEDEPRIRHFLRLALEGDGCKVLETSTLSSGLSMVGEQKPSLVVLDLGLPDGDGLSFISQLRTWSDIPVLVLSARSLEADKVEALDAGADDYLAKPFGVAELLARVRALKRRREKRQTETGEPEAIVQFGEVIVDRAKRTIVRADEALHLTPREYHLLTVFLAQPGKVLTQRQLLKEVWGGGHAEDGHYLRIYVGRLRQKLEIDPTQPKHLLTETGVGYRFML</sequence>
<dbReference type="FunFam" id="3.40.50.2300:FF:000021">
    <property type="entry name" value="Two-component system response regulator KdpE"/>
    <property type="match status" value="1"/>
</dbReference>
<dbReference type="Proteomes" id="UP001300672">
    <property type="component" value="Chromosome"/>
</dbReference>
<dbReference type="KEGG" id="tdu:QJT80_14110"/>
<feature type="domain" description="OmpR/PhoB-type" evidence="11">
    <location>
        <begin position="131"/>
        <end position="230"/>
    </location>
</feature>
<dbReference type="AlphaFoldDB" id="A0AA95H5E6"/>